<evidence type="ECO:0000313" key="1">
    <source>
        <dbReference type="EMBL" id="TQL95409.1"/>
    </source>
</evidence>
<dbReference type="EMBL" id="VFOZ01000001">
    <property type="protein sequence ID" value="TQL95409.1"/>
    <property type="molecule type" value="Genomic_DNA"/>
</dbReference>
<organism evidence="1 2">
    <name type="scientific">Actinoallomurus bryophytorum</name>
    <dbReference type="NCBI Taxonomy" id="1490222"/>
    <lineage>
        <taxon>Bacteria</taxon>
        <taxon>Bacillati</taxon>
        <taxon>Actinomycetota</taxon>
        <taxon>Actinomycetes</taxon>
        <taxon>Streptosporangiales</taxon>
        <taxon>Thermomonosporaceae</taxon>
        <taxon>Actinoallomurus</taxon>
    </lineage>
</organism>
<protein>
    <submittedName>
        <fullName evidence="1">Uncharacterized protein</fullName>
    </submittedName>
</protein>
<accession>A0A543CEA1</accession>
<proteinExistence type="predicted"/>
<name>A0A543CEA1_9ACTN</name>
<dbReference type="AlphaFoldDB" id="A0A543CEA1"/>
<reference evidence="1 2" key="1">
    <citation type="submission" date="2019-06" db="EMBL/GenBank/DDBJ databases">
        <title>Sequencing the genomes of 1000 actinobacteria strains.</title>
        <authorList>
            <person name="Klenk H.-P."/>
        </authorList>
    </citation>
    <scope>NUCLEOTIDE SEQUENCE [LARGE SCALE GENOMIC DNA]</scope>
    <source>
        <strain evidence="1 2">DSM 102200</strain>
    </source>
</reference>
<gene>
    <name evidence="1" type="ORF">FB559_0912</name>
</gene>
<keyword evidence="2" id="KW-1185">Reference proteome</keyword>
<sequence>MRVYRNVETSLDQSGAGSSMARSNTAFRLVTWMRDTGETPARGVSGEPARIAETDLGAHFAPAGRVLHAAGGVTLTRALSRDCAGALLSWPGVLPSTERTLPCSY</sequence>
<evidence type="ECO:0000313" key="2">
    <source>
        <dbReference type="Proteomes" id="UP000316096"/>
    </source>
</evidence>
<comment type="caution">
    <text evidence="1">The sequence shown here is derived from an EMBL/GenBank/DDBJ whole genome shotgun (WGS) entry which is preliminary data.</text>
</comment>
<dbReference type="Proteomes" id="UP000316096">
    <property type="component" value="Unassembled WGS sequence"/>
</dbReference>